<name>A0ABQ6A9D7_9PROT</name>
<dbReference type="SUPFAM" id="SSF53756">
    <property type="entry name" value="UDP-Glycosyltransferase/glycogen phosphorylase"/>
    <property type="match status" value="1"/>
</dbReference>
<proteinExistence type="predicted"/>
<reference evidence="3" key="1">
    <citation type="journal article" date="2019" name="Int. J. Syst. Evol. Microbiol.">
        <title>The Global Catalogue of Microorganisms (GCM) 10K type strain sequencing project: providing services to taxonomists for standard genome sequencing and annotation.</title>
        <authorList>
            <consortium name="The Broad Institute Genomics Platform"/>
            <consortium name="The Broad Institute Genome Sequencing Center for Infectious Disease"/>
            <person name="Wu L."/>
            <person name="Ma J."/>
        </authorList>
    </citation>
    <scope>NUCLEOTIDE SEQUENCE [LARGE SCALE GENOMIC DNA]</scope>
    <source>
        <strain evidence="3">NBRC 112502</strain>
    </source>
</reference>
<keyword evidence="3" id="KW-1185">Reference proteome</keyword>
<evidence type="ECO:0000256" key="1">
    <source>
        <dbReference type="ARBA" id="ARBA00022679"/>
    </source>
</evidence>
<gene>
    <name evidence="2" type="ORF">GCM10010909_13600</name>
</gene>
<evidence type="ECO:0000313" key="2">
    <source>
        <dbReference type="EMBL" id="GLR66680.1"/>
    </source>
</evidence>
<dbReference type="Gene3D" id="3.40.50.2000">
    <property type="entry name" value="Glycogen Phosphorylase B"/>
    <property type="match status" value="1"/>
</dbReference>
<accession>A0ABQ6A9D7</accession>
<protein>
    <recommendedName>
        <fullName evidence="4">Glycosyltransferase</fullName>
    </recommendedName>
</protein>
<dbReference type="EMBL" id="BSOS01000033">
    <property type="protein sequence ID" value="GLR66680.1"/>
    <property type="molecule type" value="Genomic_DNA"/>
</dbReference>
<dbReference type="PANTHER" id="PTHR46401">
    <property type="entry name" value="GLYCOSYLTRANSFERASE WBBK-RELATED"/>
    <property type="match status" value="1"/>
</dbReference>
<evidence type="ECO:0000313" key="3">
    <source>
        <dbReference type="Proteomes" id="UP001156641"/>
    </source>
</evidence>
<dbReference type="Pfam" id="PF13692">
    <property type="entry name" value="Glyco_trans_1_4"/>
    <property type="match status" value="1"/>
</dbReference>
<evidence type="ECO:0008006" key="4">
    <source>
        <dbReference type="Google" id="ProtNLM"/>
    </source>
</evidence>
<dbReference type="Proteomes" id="UP001156641">
    <property type="component" value="Unassembled WGS sequence"/>
</dbReference>
<keyword evidence="1" id="KW-0808">Transferase</keyword>
<dbReference type="PANTHER" id="PTHR46401:SF2">
    <property type="entry name" value="GLYCOSYLTRANSFERASE WBBK-RELATED"/>
    <property type="match status" value="1"/>
</dbReference>
<sequence length="303" mass="32071">MEMLFTRDFTGFSGGHLKYYDYLRHTASSGLAAPVLYQTPGSAGRPGNPFGHCGAPQITALRPFPAYFLAGLDWSLLDAAGIAPGAAPVINLIQGLRHAEPGTPLFGYLARPALRICVSQQAADAIAPFANGPVHAIPNGIEITPPPLRPLNTPARILIGGVKNPEMAHEIAALLQGEAELDLLTTMCPREEFLARMAAASICILLPLRAEGFFLPPLEAMALGRTVVVPDCTGNRGFCLPGETCLMPEYNAASLSAAARALVRNPAQRAALAESGAKMAANHTLARERAAYLTLLRQFLNAA</sequence>
<organism evidence="2 3">
    <name type="scientific">Acidocella aquatica</name>
    <dbReference type="NCBI Taxonomy" id="1922313"/>
    <lineage>
        <taxon>Bacteria</taxon>
        <taxon>Pseudomonadati</taxon>
        <taxon>Pseudomonadota</taxon>
        <taxon>Alphaproteobacteria</taxon>
        <taxon>Acetobacterales</taxon>
        <taxon>Acidocellaceae</taxon>
        <taxon>Acidocella</taxon>
    </lineage>
</organism>
<comment type="caution">
    <text evidence="2">The sequence shown here is derived from an EMBL/GenBank/DDBJ whole genome shotgun (WGS) entry which is preliminary data.</text>
</comment>